<dbReference type="InterPro" id="IPR020103">
    <property type="entry name" value="PsdUridine_synth_cat_dom_sf"/>
</dbReference>
<dbReference type="PANTHER" id="PTHR21600:SF40">
    <property type="entry name" value="PSEUDOURIDYLATE SYNTHASE RPUSD2"/>
    <property type="match status" value="1"/>
</dbReference>
<evidence type="ECO:0000313" key="2">
    <source>
        <dbReference type="EMBL" id="JAP90972.1"/>
    </source>
</evidence>
<name>A0A146K251_9EUKA</name>
<accession>A0A146K251</accession>
<dbReference type="GO" id="GO:0009982">
    <property type="term" value="F:pseudouridine synthase activity"/>
    <property type="evidence" value="ECO:0007669"/>
    <property type="project" value="InterPro"/>
</dbReference>
<dbReference type="GO" id="GO:0000455">
    <property type="term" value="P:enzyme-directed rRNA pseudouridine synthesis"/>
    <property type="evidence" value="ECO:0007669"/>
    <property type="project" value="TreeGrafter"/>
</dbReference>
<organism evidence="2">
    <name type="scientific">Trepomonas sp. PC1</name>
    <dbReference type="NCBI Taxonomy" id="1076344"/>
    <lineage>
        <taxon>Eukaryota</taxon>
        <taxon>Metamonada</taxon>
        <taxon>Diplomonadida</taxon>
        <taxon>Hexamitidae</taxon>
        <taxon>Hexamitinae</taxon>
        <taxon>Trepomonas</taxon>
    </lineage>
</organism>
<dbReference type="SUPFAM" id="SSF55120">
    <property type="entry name" value="Pseudouridine synthase"/>
    <property type="match status" value="1"/>
</dbReference>
<proteinExistence type="predicted"/>
<dbReference type="InterPro" id="IPR050188">
    <property type="entry name" value="RluA_PseudoU_synthase"/>
</dbReference>
<dbReference type="AlphaFoldDB" id="A0A146K251"/>
<protein>
    <submittedName>
        <fullName evidence="2">tRNA pseudouridine synthase</fullName>
    </submittedName>
</protein>
<feature type="domain" description="Pseudouridine synthase RsuA/RluA-like" evidence="1">
    <location>
        <begin position="103"/>
        <end position="265"/>
    </location>
</feature>
<sequence>APYNYIFLTFSKQRWLNKQYLDIFSAEFKDYNREYFKNALTNGQVQILRKGHFIYHKDLTVVDSDLVVHFTHRHETPIFSLPFIIQSDIMLSKNEHCNVNVKFCYKPAGMPVHPSSHYNKHSLTQLVKFFQCNRLDKLVSGYLIGSDLQQDVSFISQKLLNKQITKLYIAETQLENGIYLVFAPIQELSQTEDESNSRVVNYEAMIDNGFQKFQNIKELNQFLEEKYQKIIENPSYCLSIFIKQQRYTFCFPCTGRTHQLRIHLQFLQAPIIDDPLYGGSIDLIKQELVKFDLAQAEFSQENLRELLQQDLQKQKAFKAKNTQKIVQECDLNHFECEMCKKIKEDSGDELLTQVNGIIKINYPLHYGQRFIRLHNFYYGFQEGEFLGDMPEWYEGGEPIETIVQMFKE</sequence>
<feature type="non-terminal residue" evidence="2">
    <location>
        <position position="408"/>
    </location>
</feature>
<gene>
    <name evidence="2" type="ORF">TPC1_17557</name>
</gene>
<feature type="non-terminal residue" evidence="2">
    <location>
        <position position="1"/>
    </location>
</feature>
<dbReference type="InterPro" id="IPR006145">
    <property type="entry name" value="PsdUridine_synth_RsuA/RluA"/>
</dbReference>
<dbReference type="PANTHER" id="PTHR21600">
    <property type="entry name" value="MITOCHONDRIAL RNA PSEUDOURIDINE SYNTHASE"/>
    <property type="match status" value="1"/>
</dbReference>
<evidence type="ECO:0000259" key="1">
    <source>
        <dbReference type="Pfam" id="PF00849"/>
    </source>
</evidence>
<dbReference type="Gene3D" id="3.30.2350.10">
    <property type="entry name" value="Pseudouridine synthase"/>
    <property type="match status" value="1"/>
</dbReference>
<dbReference type="Pfam" id="PF00849">
    <property type="entry name" value="PseudoU_synth_2"/>
    <property type="match status" value="1"/>
</dbReference>
<reference evidence="2" key="1">
    <citation type="submission" date="2015-07" db="EMBL/GenBank/DDBJ databases">
        <title>Adaptation to a free-living lifestyle via gene acquisitions in the diplomonad Trepomonas sp. PC1.</title>
        <authorList>
            <person name="Xu F."/>
            <person name="Jerlstrom-Hultqvist J."/>
            <person name="Kolisko M."/>
            <person name="Simpson A.G.B."/>
            <person name="Roger A.J."/>
            <person name="Svard S.G."/>
            <person name="Andersson J.O."/>
        </authorList>
    </citation>
    <scope>NUCLEOTIDE SEQUENCE</scope>
    <source>
        <strain evidence="2">PC1</strain>
    </source>
</reference>
<dbReference type="EMBL" id="GDID01005634">
    <property type="protein sequence ID" value="JAP90972.1"/>
    <property type="molecule type" value="Transcribed_RNA"/>
</dbReference>
<dbReference type="GO" id="GO:0003723">
    <property type="term" value="F:RNA binding"/>
    <property type="evidence" value="ECO:0007669"/>
    <property type="project" value="InterPro"/>
</dbReference>